<dbReference type="KEGG" id="tut:107362897"/>
<evidence type="ECO:0000256" key="3">
    <source>
        <dbReference type="ARBA" id="ARBA00022704"/>
    </source>
</evidence>
<dbReference type="Proteomes" id="UP000015104">
    <property type="component" value="Unassembled WGS sequence"/>
</dbReference>
<keyword evidence="2" id="KW-0646">Protease inhibitor</keyword>
<dbReference type="EMBL" id="CAEY01002033">
    <property type="status" value="NOT_ANNOTATED_CDS"/>
    <property type="molecule type" value="Genomic_DNA"/>
</dbReference>
<organism evidence="6 7">
    <name type="scientific">Tetranychus urticae</name>
    <name type="common">Two-spotted spider mite</name>
    <dbReference type="NCBI Taxonomy" id="32264"/>
    <lineage>
        <taxon>Eukaryota</taxon>
        <taxon>Metazoa</taxon>
        <taxon>Ecdysozoa</taxon>
        <taxon>Arthropoda</taxon>
        <taxon>Chelicerata</taxon>
        <taxon>Arachnida</taxon>
        <taxon>Acari</taxon>
        <taxon>Acariformes</taxon>
        <taxon>Trombidiformes</taxon>
        <taxon>Prostigmata</taxon>
        <taxon>Eleutherengona</taxon>
        <taxon>Raphignathae</taxon>
        <taxon>Tetranychoidea</taxon>
        <taxon>Tetranychidae</taxon>
        <taxon>Tetranychus</taxon>
    </lineage>
</organism>
<dbReference type="eggNOG" id="ENOG502SC50">
    <property type="taxonomic scope" value="Eukaryota"/>
</dbReference>
<accession>T1KDZ6</accession>
<gene>
    <name evidence="6" type="primary">107362897</name>
</gene>
<dbReference type="SUPFAM" id="SSF54403">
    <property type="entry name" value="Cystatin/monellin"/>
    <property type="match status" value="1"/>
</dbReference>
<proteinExistence type="inferred from homology"/>
<dbReference type="GO" id="GO:0005615">
    <property type="term" value="C:extracellular space"/>
    <property type="evidence" value="ECO:0007669"/>
    <property type="project" value="TreeGrafter"/>
</dbReference>
<dbReference type="AlphaFoldDB" id="T1KDZ6"/>
<dbReference type="SMART" id="SM00043">
    <property type="entry name" value="CY"/>
    <property type="match status" value="1"/>
</dbReference>
<sequence length="126" mass="14120">MKVILALAICLIGVSEALLGGWRDVDVDNQTVHLLSQMAINHRNSDEDTLYYRKLVNVESARMQVVSGLKYEVTLVIGETHCAKEDEAAMLCQVEPNSLREKCVYTFWLEAKTQNTNIVTSSCSQL</sequence>
<reference evidence="6" key="2">
    <citation type="submission" date="2015-06" db="UniProtKB">
        <authorList>
            <consortium name="EnsemblMetazoa"/>
        </authorList>
    </citation>
    <scope>IDENTIFICATION</scope>
</reference>
<dbReference type="InterPro" id="IPR046350">
    <property type="entry name" value="Cystatin_sf"/>
</dbReference>
<dbReference type="GO" id="GO:0005737">
    <property type="term" value="C:cytoplasm"/>
    <property type="evidence" value="ECO:0007669"/>
    <property type="project" value="TreeGrafter"/>
</dbReference>
<evidence type="ECO:0000259" key="5">
    <source>
        <dbReference type="SMART" id="SM00043"/>
    </source>
</evidence>
<evidence type="ECO:0000313" key="6">
    <source>
        <dbReference type="EnsemblMetazoa" id="tetur09g04770.1"/>
    </source>
</evidence>
<evidence type="ECO:0000256" key="4">
    <source>
        <dbReference type="SAM" id="SignalP"/>
    </source>
</evidence>
<dbReference type="GO" id="GO:0031982">
    <property type="term" value="C:vesicle"/>
    <property type="evidence" value="ECO:0007669"/>
    <property type="project" value="TreeGrafter"/>
</dbReference>
<comment type="similarity">
    <text evidence="1">Belongs to the cystatin family.</text>
</comment>
<keyword evidence="3" id="KW-0789">Thiol protease inhibitor</keyword>
<dbReference type="EnsemblMetazoa" id="tetur09g04770.1">
    <property type="protein sequence ID" value="tetur09g04770.1"/>
    <property type="gene ID" value="tetur09g04770"/>
</dbReference>
<dbReference type="Pfam" id="PF00031">
    <property type="entry name" value="Cystatin"/>
    <property type="match status" value="1"/>
</dbReference>
<name>T1KDZ6_TETUR</name>
<evidence type="ECO:0000256" key="1">
    <source>
        <dbReference type="ARBA" id="ARBA00009403"/>
    </source>
</evidence>
<evidence type="ECO:0000256" key="2">
    <source>
        <dbReference type="ARBA" id="ARBA00022690"/>
    </source>
</evidence>
<evidence type="ECO:0000313" key="7">
    <source>
        <dbReference type="Proteomes" id="UP000015104"/>
    </source>
</evidence>
<dbReference type="PANTHER" id="PTHR46186">
    <property type="entry name" value="CYSTATIN"/>
    <property type="match status" value="1"/>
</dbReference>
<dbReference type="Gene3D" id="3.10.450.10">
    <property type="match status" value="1"/>
</dbReference>
<protein>
    <recommendedName>
        <fullName evidence="5">Cystatin domain-containing protein</fullName>
    </recommendedName>
</protein>
<dbReference type="OrthoDB" id="6428149at2759"/>
<reference evidence="7" key="1">
    <citation type="submission" date="2011-08" db="EMBL/GenBank/DDBJ databases">
        <authorList>
            <person name="Rombauts S."/>
        </authorList>
    </citation>
    <scope>NUCLEOTIDE SEQUENCE</scope>
    <source>
        <strain evidence="7">London</strain>
    </source>
</reference>
<feature type="signal peptide" evidence="4">
    <location>
        <begin position="1"/>
        <end position="17"/>
    </location>
</feature>
<keyword evidence="4" id="KW-0732">Signal</keyword>
<dbReference type="CDD" id="cd00042">
    <property type="entry name" value="CY"/>
    <property type="match status" value="1"/>
</dbReference>
<feature type="domain" description="Cystatin" evidence="5">
    <location>
        <begin position="17"/>
        <end position="124"/>
    </location>
</feature>
<feature type="chain" id="PRO_5018656558" description="Cystatin domain-containing protein" evidence="4">
    <location>
        <begin position="18"/>
        <end position="126"/>
    </location>
</feature>
<dbReference type="HOGENOM" id="CLU_118168_4_0_1"/>
<dbReference type="InterPro" id="IPR000010">
    <property type="entry name" value="Cystatin_dom"/>
</dbReference>
<keyword evidence="7" id="KW-1185">Reference proteome</keyword>
<dbReference type="PANTHER" id="PTHR46186:SF2">
    <property type="entry name" value="CYSTATIN"/>
    <property type="match status" value="1"/>
</dbReference>
<dbReference type="GO" id="GO:0004869">
    <property type="term" value="F:cysteine-type endopeptidase inhibitor activity"/>
    <property type="evidence" value="ECO:0007669"/>
    <property type="project" value="UniProtKB-KW"/>
</dbReference>